<protein>
    <submittedName>
        <fullName evidence="2">Membrane protein, distant similarity to thiosulphate:quinone oxidoreductase DoxD</fullName>
    </submittedName>
</protein>
<proteinExistence type="predicted"/>
<feature type="compositionally biased region" description="Basic and acidic residues" evidence="1">
    <location>
        <begin position="32"/>
        <end position="45"/>
    </location>
</feature>
<name>A0A6J4S1B5_9ACTN</name>
<dbReference type="AlphaFoldDB" id="A0A6J4S1B5"/>
<feature type="compositionally biased region" description="Basic residues" evidence="1">
    <location>
        <begin position="160"/>
        <end position="180"/>
    </location>
</feature>
<evidence type="ECO:0000256" key="1">
    <source>
        <dbReference type="SAM" id="MobiDB-lite"/>
    </source>
</evidence>
<accession>A0A6J4S1B5</accession>
<feature type="compositionally biased region" description="Basic residues" evidence="1">
    <location>
        <begin position="1"/>
        <end position="19"/>
    </location>
</feature>
<feature type="compositionally biased region" description="Basic residues" evidence="1">
    <location>
        <begin position="114"/>
        <end position="129"/>
    </location>
</feature>
<feature type="region of interest" description="Disordered" evidence="1">
    <location>
        <begin position="1"/>
        <end position="180"/>
    </location>
</feature>
<feature type="non-terminal residue" evidence="2">
    <location>
        <position position="180"/>
    </location>
</feature>
<feature type="non-terminal residue" evidence="2">
    <location>
        <position position="1"/>
    </location>
</feature>
<gene>
    <name evidence="2" type="ORF">AVDCRST_MAG30-1171</name>
</gene>
<feature type="compositionally biased region" description="Basic residues" evidence="1">
    <location>
        <begin position="49"/>
        <end position="61"/>
    </location>
</feature>
<reference evidence="2" key="1">
    <citation type="submission" date="2020-02" db="EMBL/GenBank/DDBJ databases">
        <authorList>
            <person name="Meier V. D."/>
        </authorList>
    </citation>
    <scope>NUCLEOTIDE SEQUENCE</scope>
    <source>
        <strain evidence="2">AVDCRST_MAG30</strain>
    </source>
</reference>
<evidence type="ECO:0000313" key="2">
    <source>
        <dbReference type="EMBL" id="CAA9487285.1"/>
    </source>
</evidence>
<organism evidence="2">
    <name type="scientific">uncultured Solirubrobacteraceae bacterium</name>
    <dbReference type="NCBI Taxonomy" id="1162706"/>
    <lineage>
        <taxon>Bacteria</taxon>
        <taxon>Bacillati</taxon>
        <taxon>Actinomycetota</taxon>
        <taxon>Thermoleophilia</taxon>
        <taxon>Solirubrobacterales</taxon>
        <taxon>Solirubrobacteraceae</taxon>
        <taxon>environmental samples</taxon>
    </lineage>
</organism>
<dbReference type="EMBL" id="CADCVS010000178">
    <property type="protein sequence ID" value="CAA9487285.1"/>
    <property type="molecule type" value="Genomic_DNA"/>
</dbReference>
<sequence>ETRTRPRPAHHRRTLHRPRHPEALRVVRRPRSRGDGRVLRVDRPGPRCAQRRRGGRLRGGGRRADGGGPLHPAGLDPDLGPDDHRDPGGAPAQRRLGDQQRLRVQPRAAGRGVRDRRHRPRRVVARPRARLRDVRPVLGPHRSGRRGRGLGRGLQDGRGCGHRVRRRAGRRPEHRRRRRL</sequence>